<gene>
    <name evidence="2" type="ORF">NCTC11088_02180</name>
</gene>
<dbReference type="Proteomes" id="UP000254777">
    <property type="component" value="Unassembled WGS sequence"/>
</dbReference>
<organism evidence="2 3">
    <name type="scientific">Peptoniphilus indolicus</name>
    <dbReference type="NCBI Taxonomy" id="33030"/>
    <lineage>
        <taxon>Bacteria</taxon>
        <taxon>Bacillati</taxon>
        <taxon>Bacillota</taxon>
        <taxon>Tissierellia</taxon>
        <taxon>Tissierellales</taxon>
        <taxon>Peptoniphilaceae</taxon>
        <taxon>Peptoniphilus</taxon>
    </lineage>
</organism>
<accession>A0A379DFM3</accession>
<dbReference type="InterPro" id="IPR023387">
    <property type="entry name" value="DUF1653-like_dom"/>
</dbReference>
<dbReference type="RefSeq" id="WP_004823486.1">
    <property type="nucleotide sequence ID" value="NZ_UGTH01000001.1"/>
</dbReference>
<evidence type="ECO:0000313" key="2">
    <source>
        <dbReference type="EMBL" id="SUB76362.1"/>
    </source>
</evidence>
<dbReference type="Gene3D" id="2.30.30.320">
    <property type="entry name" value="DUF1653-like domain"/>
    <property type="match status" value="1"/>
</dbReference>
<evidence type="ECO:0000313" key="3">
    <source>
        <dbReference type="Proteomes" id="UP000254777"/>
    </source>
</evidence>
<name>A0A379DFM3_9FIRM</name>
<dbReference type="Pfam" id="PF07866">
    <property type="entry name" value="DUF1653"/>
    <property type="match status" value="1"/>
</dbReference>
<dbReference type="InterPro" id="IPR037135">
    <property type="entry name" value="DUF1653-like_dom_sf"/>
</dbReference>
<reference evidence="2 3" key="1">
    <citation type="submission" date="2018-06" db="EMBL/GenBank/DDBJ databases">
        <authorList>
            <consortium name="Pathogen Informatics"/>
            <person name="Doyle S."/>
        </authorList>
    </citation>
    <scope>NUCLEOTIDE SEQUENCE [LARGE SCALE GENOMIC DNA]</scope>
    <source>
        <strain evidence="2 3">NCTC11088</strain>
    </source>
</reference>
<feature type="domain" description="DUF1653" evidence="1">
    <location>
        <begin position="9"/>
        <end position="72"/>
    </location>
</feature>
<proteinExistence type="predicted"/>
<sequence length="76" mass="9388">MRELIVNKKYRHFKGKMYKVLNIAIHSETREKLVVYQALYGDYGIYARPYEMFISEVDREKYPNVEQKYRFELEEE</sequence>
<dbReference type="AlphaFoldDB" id="A0A379DFM3"/>
<dbReference type="EMBL" id="UGTH01000001">
    <property type="protein sequence ID" value="SUB76362.1"/>
    <property type="molecule type" value="Genomic_DNA"/>
</dbReference>
<protein>
    <submittedName>
        <fullName evidence="2">Uncharacterized protein conserved in bacteria</fullName>
    </submittedName>
</protein>
<evidence type="ECO:0000259" key="1">
    <source>
        <dbReference type="Pfam" id="PF07866"/>
    </source>
</evidence>